<feature type="domain" description="EamA" evidence="4">
    <location>
        <begin position="2"/>
        <end position="131"/>
    </location>
</feature>
<evidence type="ECO:0000256" key="3">
    <source>
        <dbReference type="SAM" id="Phobius"/>
    </source>
</evidence>
<dbReference type="InterPro" id="IPR037185">
    <property type="entry name" value="EmrE-like"/>
</dbReference>
<keyword evidence="6" id="KW-1185">Reference proteome</keyword>
<feature type="transmembrane region" description="Helical" evidence="3">
    <location>
        <begin position="115"/>
        <end position="133"/>
    </location>
</feature>
<feature type="domain" description="EamA" evidence="4">
    <location>
        <begin position="267"/>
        <end position="339"/>
    </location>
</feature>
<feature type="transmembrane region" description="Helical" evidence="3">
    <location>
        <begin position="176"/>
        <end position="193"/>
    </location>
</feature>
<keyword evidence="3" id="KW-0812">Transmembrane</keyword>
<evidence type="ECO:0000313" key="6">
    <source>
        <dbReference type="Proteomes" id="UP000245202"/>
    </source>
</evidence>
<gene>
    <name evidence="5" type="ORF">PAT3040_04496</name>
</gene>
<dbReference type="InterPro" id="IPR000620">
    <property type="entry name" value="EamA_dom"/>
</dbReference>
<comment type="subcellular location">
    <subcellularLocation>
        <location evidence="1">Endomembrane system</location>
        <topology evidence="1">Multi-pass membrane protein</topology>
    </subcellularLocation>
</comment>
<feature type="transmembrane region" description="Helical" evidence="3">
    <location>
        <begin position="57"/>
        <end position="77"/>
    </location>
</feature>
<keyword evidence="3" id="KW-0472">Membrane</keyword>
<organism evidence="5 6">
    <name type="scientific">Paenibacillus agaridevorans</name>
    <dbReference type="NCBI Taxonomy" id="171404"/>
    <lineage>
        <taxon>Bacteria</taxon>
        <taxon>Bacillati</taxon>
        <taxon>Bacillota</taxon>
        <taxon>Bacilli</taxon>
        <taxon>Bacillales</taxon>
        <taxon>Paenibacillaceae</taxon>
        <taxon>Paenibacillus</taxon>
    </lineage>
</organism>
<feature type="transmembrane region" description="Helical" evidence="3">
    <location>
        <begin position="145"/>
        <end position="164"/>
    </location>
</feature>
<name>A0A2R5ET05_9BACL</name>
<dbReference type="GO" id="GO:0016020">
    <property type="term" value="C:membrane"/>
    <property type="evidence" value="ECO:0007669"/>
    <property type="project" value="InterPro"/>
</dbReference>
<feature type="transmembrane region" description="Helical" evidence="3">
    <location>
        <begin position="296"/>
        <end position="317"/>
    </location>
</feature>
<dbReference type="EMBL" id="BDQX01000281">
    <property type="protein sequence ID" value="GBG09826.1"/>
    <property type="molecule type" value="Genomic_DNA"/>
</dbReference>
<evidence type="ECO:0000313" key="5">
    <source>
        <dbReference type="EMBL" id="GBG09826.1"/>
    </source>
</evidence>
<sequence>MLWLTLSLLAAIAFGLRGMLYHWTSQKPVNRNLMLCGVFAIGAVINLVGALATSADWTVSTLVGIQMGLFSFGANASMFKGFAVGKASLVAILTALPSVVVVLAAYLLWDERINGAQLAAFAVIVGGVLLVRYSNELSLRNLQGAQWGLLAMLLFACNDLSGKWSTLLGADLMPTLFFMFATGMLCFGLWWLADLRRETAMMHARAQAAASETAGGALSSNGASDSVAMVSSSMTTPAAVASVEAADGQQAAASTANRAVSGWSIRRTFVTGLAVGLTNTAGMLLIVPAFDLGKAGLVSAVVALNVPLVLLYTRFVVKERFSRTELAGIFMSLAGILLMRLFGG</sequence>
<dbReference type="Pfam" id="PF00892">
    <property type="entry name" value="EamA"/>
    <property type="match status" value="2"/>
</dbReference>
<feature type="transmembrane region" description="Helical" evidence="3">
    <location>
        <begin position="33"/>
        <end position="51"/>
    </location>
</feature>
<feature type="transmembrane region" description="Helical" evidence="3">
    <location>
        <begin position="268"/>
        <end position="290"/>
    </location>
</feature>
<dbReference type="Proteomes" id="UP000245202">
    <property type="component" value="Unassembled WGS sequence"/>
</dbReference>
<feature type="transmembrane region" description="Helical" evidence="3">
    <location>
        <begin position="324"/>
        <end position="343"/>
    </location>
</feature>
<dbReference type="RefSeq" id="WP_108994462.1">
    <property type="nucleotide sequence ID" value="NZ_BDQX01000281.1"/>
</dbReference>
<dbReference type="AlphaFoldDB" id="A0A2R5ET05"/>
<accession>A0A2R5ET05</accession>
<feature type="transmembrane region" description="Helical" evidence="3">
    <location>
        <begin position="89"/>
        <end position="109"/>
    </location>
</feature>
<comment type="similarity">
    <text evidence="2">Belongs to the EamA transporter family.</text>
</comment>
<protein>
    <submittedName>
        <fullName evidence="5">Membrane protein</fullName>
    </submittedName>
</protein>
<feature type="transmembrane region" description="Helical" evidence="3">
    <location>
        <begin position="6"/>
        <end position="24"/>
    </location>
</feature>
<evidence type="ECO:0000256" key="2">
    <source>
        <dbReference type="ARBA" id="ARBA00007362"/>
    </source>
</evidence>
<proteinExistence type="inferred from homology"/>
<evidence type="ECO:0000259" key="4">
    <source>
        <dbReference type="Pfam" id="PF00892"/>
    </source>
</evidence>
<evidence type="ECO:0000256" key="1">
    <source>
        <dbReference type="ARBA" id="ARBA00004127"/>
    </source>
</evidence>
<dbReference type="SUPFAM" id="SSF103481">
    <property type="entry name" value="Multidrug resistance efflux transporter EmrE"/>
    <property type="match status" value="2"/>
</dbReference>
<comment type="caution">
    <text evidence="5">The sequence shown here is derived from an EMBL/GenBank/DDBJ whole genome shotgun (WGS) entry which is preliminary data.</text>
</comment>
<dbReference type="Gene3D" id="1.10.3730.20">
    <property type="match status" value="2"/>
</dbReference>
<reference evidence="5 6" key="1">
    <citation type="submission" date="2017-08" db="EMBL/GenBank/DDBJ databases">
        <title>Substantial Increase in Enzyme Production by Combined Drug-Resistance Mutations in Paenibacillus agaridevorans.</title>
        <authorList>
            <person name="Tanaka Y."/>
            <person name="Funane K."/>
            <person name="Hosaka T."/>
            <person name="Shiwa Y."/>
            <person name="Fujita N."/>
            <person name="Miyazaki T."/>
            <person name="Yoshikawa H."/>
            <person name="Murakami K."/>
            <person name="Kasahara K."/>
            <person name="Inaoka T."/>
            <person name="Hiraga Y."/>
            <person name="Ochi K."/>
        </authorList>
    </citation>
    <scope>NUCLEOTIDE SEQUENCE [LARGE SCALE GENOMIC DNA]</scope>
    <source>
        <strain evidence="5 6">T-3040</strain>
    </source>
</reference>
<keyword evidence="3" id="KW-1133">Transmembrane helix</keyword>